<evidence type="ECO:0000313" key="2">
    <source>
        <dbReference type="Proteomes" id="UP001055879"/>
    </source>
</evidence>
<sequence length="156" mass="17323">MKNRPKLHWTCSPHVPAIFMRTKSTFTRAHRLQCFGVSMAMGLSGGLAEDLRRRRLTIIVAFLWPVSDSVACSSGVKMMPMISKCIITGTQRDTKRVRAKSDPEHIGIGLLVEGSLLIRILLFLCWSGDHVGPRLKGKKTGNNSVQSSYTSAKYYG</sequence>
<reference evidence="2" key="1">
    <citation type="journal article" date="2022" name="Mol. Ecol. Resour.">
        <title>The genomes of chicory, endive, great burdock and yacon provide insights into Asteraceae palaeo-polyploidization history and plant inulin production.</title>
        <authorList>
            <person name="Fan W."/>
            <person name="Wang S."/>
            <person name="Wang H."/>
            <person name="Wang A."/>
            <person name="Jiang F."/>
            <person name="Liu H."/>
            <person name="Zhao H."/>
            <person name="Xu D."/>
            <person name="Zhang Y."/>
        </authorList>
    </citation>
    <scope>NUCLEOTIDE SEQUENCE [LARGE SCALE GENOMIC DNA]</scope>
    <source>
        <strain evidence="2">cv. Niubang</strain>
    </source>
</reference>
<dbReference type="EMBL" id="CM042051">
    <property type="protein sequence ID" value="KAI3727717.1"/>
    <property type="molecule type" value="Genomic_DNA"/>
</dbReference>
<accession>A0ACB9C0C8</accession>
<dbReference type="Proteomes" id="UP001055879">
    <property type="component" value="Linkage Group LG05"/>
</dbReference>
<comment type="caution">
    <text evidence="1">The sequence shown here is derived from an EMBL/GenBank/DDBJ whole genome shotgun (WGS) entry which is preliminary data.</text>
</comment>
<keyword evidence="2" id="KW-1185">Reference proteome</keyword>
<reference evidence="1 2" key="2">
    <citation type="journal article" date="2022" name="Mol. Ecol. Resour.">
        <title>The genomes of chicory, endive, great burdock and yacon provide insights into Asteraceae paleo-polyploidization history and plant inulin production.</title>
        <authorList>
            <person name="Fan W."/>
            <person name="Wang S."/>
            <person name="Wang H."/>
            <person name="Wang A."/>
            <person name="Jiang F."/>
            <person name="Liu H."/>
            <person name="Zhao H."/>
            <person name="Xu D."/>
            <person name="Zhang Y."/>
        </authorList>
    </citation>
    <scope>NUCLEOTIDE SEQUENCE [LARGE SCALE GENOMIC DNA]</scope>
    <source>
        <strain evidence="2">cv. Niubang</strain>
    </source>
</reference>
<organism evidence="1 2">
    <name type="scientific">Arctium lappa</name>
    <name type="common">Greater burdock</name>
    <name type="synonym">Lappa major</name>
    <dbReference type="NCBI Taxonomy" id="4217"/>
    <lineage>
        <taxon>Eukaryota</taxon>
        <taxon>Viridiplantae</taxon>
        <taxon>Streptophyta</taxon>
        <taxon>Embryophyta</taxon>
        <taxon>Tracheophyta</taxon>
        <taxon>Spermatophyta</taxon>
        <taxon>Magnoliopsida</taxon>
        <taxon>eudicotyledons</taxon>
        <taxon>Gunneridae</taxon>
        <taxon>Pentapetalae</taxon>
        <taxon>asterids</taxon>
        <taxon>campanulids</taxon>
        <taxon>Asterales</taxon>
        <taxon>Asteraceae</taxon>
        <taxon>Carduoideae</taxon>
        <taxon>Cardueae</taxon>
        <taxon>Arctiinae</taxon>
        <taxon>Arctium</taxon>
    </lineage>
</organism>
<name>A0ACB9C0C8_ARCLA</name>
<protein>
    <submittedName>
        <fullName evidence="1">Uncharacterized protein</fullName>
    </submittedName>
</protein>
<proteinExistence type="predicted"/>
<evidence type="ECO:0000313" key="1">
    <source>
        <dbReference type="EMBL" id="KAI3727717.1"/>
    </source>
</evidence>
<gene>
    <name evidence="1" type="ORF">L6452_16335</name>
</gene>